<feature type="compositionally biased region" description="Acidic residues" evidence="1">
    <location>
        <begin position="169"/>
        <end position="180"/>
    </location>
</feature>
<feature type="region of interest" description="Disordered" evidence="1">
    <location>
        <begin position="1"/>
        <end position="28"/>
    </location>
</feature>
<feature type="compositionally biased region" description="Polar residues" evidence="1">
    <location>
        <begin position="268"/>
        <end position="277"/>
    </location>
</feature>
<evidence type="ECO:0000313" key="2">
    <source>
        <dbReference type="EMBL" id="USW50375.1"/>
    </source>
</evidence>
<dbReference type="EMBL" id="CP099419">
    <property type="protein sequence ID" value="USW50375.1"/>
    <property type="molecule type" value="Genomic_DNA"/>
</dbReference>
<sequence>MKRQRHFPSANPADDAPSSNMSAKRPKIDRVSTAAFAASQPLFDTLRNARERLPDQGMHLTMAANLVQQIHVGLKIEDGNNDIERHAKYMDAIVEAWRCATDTYCEVFSHLATITAEKPEEGRRAAASHVHFEKMLESAQLAQKLAKEFTLAREKPDLPIVSPKPNLEVEVEDDRSEVDEPPSSSLFPPSQATPTPAAKKSIPTTKYDQSGLRLLWEDGQLRVPMGTLTKAERKQWAAVQKLAGRADHKKKISQVVKSKHANGVNGVSEATSPQANGVNEEAATADVKAEVNDEATAALAAEVEARIKAKEEARAAKKAEKKRKRESGDSFVAADDAPEAIQTAISARPKKKKVKKSNHNPEQPAEAGANTKRKGSVDEGTVEGDKPTKKQKKNKNKG</sequence>
<dbReference type="AlphaFoldDB" id="A0A9Q9AJV8"/>
<dbReference type="Proteomes" id="UP001056384">
    <property type="component" value="Chromosome 2"/>
</dbReference>
<reference evidence="2" key="1">
    <citation type="submission" date="2022-06" db="EMBL/GenBank/DDBJ databases">
        <title>Complete genome sequences of two strains of the flax pathogen Septoria linicola.</title>
        <authorList>
            <person name="Lapalu N."/>
            <person name="Simon A."/>
            <person name="Demenou B."/>
            <person name="Paumier D."/>
            <person name="Guillot M.-P."/>
            <person name="Gout L."/>
            <person name="Valade R."/>
        </authorList>
    </citation>
    <scope>NUCLEOTIDE SEQUENCE</scope>
    <source>
        <strain evidence="2">SE15195</strain>
    </source>
</reference>
<evidence type="ECO:0000313" key="3">
    <source>
        <dbReference type="Proteomes" id="UP001056384"/>
    </source>
</evidence>
<feature type="compositionally biased region" description="Basic and acidic residues" evidence="1">
    <location>
        <begin position="309"/>
        <end position="318"/>
    </location>
</feature>
<evidence type="ECO:0000256" key="1">
    <source>
        <dbReference type="SAM" id="MobiDB-lite"/>
    </source>
</evidence>
<name>A0A9Q9AJV8_9PEZI</name>
<protein>
    <submittedName>
        <fullName evidence="2">Uncharacterized protein</fullName>
    </submittedName>
</protein>
<feature type="region of interest" description="Disordered" evidence="1">
    <location>
        <begin position="257"/>
        <end position="289"/>
    </location>
</feature>
<organism evidence="2 3">
    <name type="scientific">Septoria linicola</name>
    <dbReference type="NCBI Taxonomy" id="215465"/>
    <lineage>
        <taxon>Eukaryota</taxon>
        <taxon>Fungi</taxon>
        <taxon>Dikarya</taxon>
        <taxon>Ascomycota</taxon>
        <taxon>Pezizomycotina</taxon>
        <taxon>Dothideomycetes</taxon>
        <taxon>Dothideomycetidae</taxon>
        <taxon>Mycosphaerellales</taxon>
        <taxon>Mycosphaerellaceae</taxon>
        <taxon>Septoria</taxon>
    </lineage>
</organism>
<feature type="compositionally biased region" description="Basic residues" evidence="1">
    <location>
        <begin position="389"/>
        <end position="398"/>
    </location>
</feature>
<feature type="region of interest" description="Disordered" evidence="1">
    <location>
        <begin position="160"/>
        <end position="204"/>
    </location>
</feature>
<keyword evidence="3" id="KW-1185">Reference proteome</keyword>
<feature type="compositionally biased region" description="Basic residues" evidence="1">
    <location>
        <begin position="348"/>
        <end position="358"/>
    </location>
</feature>
<proteinExistence type="predicted"/>
<feature type="region of interest" description="Disordered" evidence="1">
    <location>
        <begin position="309"/>
        <end position="398"/>
    </location>
</feature>
<gene>
    <name evidence="2" type="ORF">Slin15195_G036940</name>
</gene>
<accession>A0A9Q9AJV8</accession>